<feature type="compositionally biased region" description="Low complexity" evidence="1">
    <location>
        <begin position="133"/>
        <end position="149"/>
    </location>
</feature>
<feature type="compositionally biased region" description="Basic and acidic residues" evidence="1">
    <location>
        <begin position="60"/>
        <end position="76"/>
    </location>
</feature>
<feature type="region of interest" description="Disordered" evidence="1">
    <location>
        <begin position="161"/>
        <end position="195"/>
    </location>
</feature>
<protein>
    <submittedName>
        <fullName evidence="2">Uncharacterized protein</fullName>
    </submittedName>
</protein>
<dbReference type="Proteomes" id="UP000316603">
    <property type="component" value="Unassembled WGS sequence"/>
</dbReference>
<evidence type="ECO:0000313" key="3">
    <source>
        <dbReference type="Proteomes" id="UP000316603"/>
    </source>
</evidence>
<sequence length="195" mass="20255">MNNHGGDTAIRIQVDVETTSRVDYAAQRSQVREGGERVTWDESLPPDVRGSKLWAALDALADRGSARRQTKREPDTAARQGTAPTSPQRSAEHPAFADAADLYLPERNSPRHAPAAASPAPVPSGRLRRGVHPAFPTTPRGRTPAAAGAPVNGHIAAIAGGNAVRGNYPGTTAATRTAAAGTPRAASLARPAAAR</sequence>
<name>A0A561SH21_9ACTN</name>
<feature type="compositionally biased region" description="Low complexity" evidence="1">
    <location>
        <begin position="169"/>
        <end position="195"/>
    </location>
</feature>
<feature type="compositionally biased region" description="Basic and acidic residues" evidence="1">
    <location>
        <begin position="30"/>
        <end position="40"/>
    </location>
</feature>
<feature type="region of interest" description="Disordered" evidence="1">
    <location>
        <begin position="60"/>
        <end position="149"/>
    </location>
</feature>
<evidence type="ECO:0000256" key="1">
    <source>
        <dbReference type="SAM" id="MobiDB-lite"/>
    </source>
</evidence>
<dbReference type="AlphaFoldDB" id="A0A561SH21"/>
<dbReference type="RefSeq" id="WP_145872421.1">
    <property type="nucleotide sequence ID" value="NZ_BNCE01000035.1"/>
</dbReference>
<comment type="caution">
    <text evidence="2">The sequence shown here is derived from an EMBL/GenBank/DDBJ whole genome shotgun (WGS) entry which is preliminary data.</text>
</comment>
<reference evidence="2 3" key="1">
    <citation type="submission" date="2019-06" db="EMBL/GenBank/DDBJ databases">
        <title>Sequencing the genomes of 1000 actinobacteria strains.</title>
        <authorList>
            <person name="Klenk H.-P."/>
        </authorList>
    </citation>
    <scope>NUCLEOTIDE SEQUENCE [LARGE SCALE GENOMIC DNA]</scope>
    <source>
        <strain evidence="2 3">DSM 41695</strain>
    </source>
</reference>
<organism evidence="2 3">
    <name type="scientific">Streptomyces capillispiralis</name>
    <dbReference type="NCBI Taxonomy" id="68182"/>
    <lineage>
        <taxon>Bacteria</taxon>
        <taxon>Bacillati</taxon>
        <taxon>Actinomycetota</taxon>
        <taxon>Actinomycetes</taxon>
        <taxon>Kitasatosporales</taxon>
        <taxon>Streptomycetaceae</taxon>
        <taxon>Streptomyces</taxon>
    </lineage>
</organism>
<gene>
    <name evidence="2" type="ORF">FHX78_12149</name>
</gene>
<dbReference type="EMBL" id="VIWV01000002">
    <property type="protein sequence ID" value="TWF74117.1"/>
    <property type="molecule type" value="Genomic_DNA"/>
</dbReference>
<accession>A0A561SH21</accession>
<keyword evidence="3" id="KW-1185">Reference proteome</keyword>
<evidence type="ECO:0000313" key="2">
    <source>
        <dbReference type="EMBL" id="TWF74117.1"/>
    </source>
</evidence>
<feature type="region of interest" description="Disordered" evidence="1">
    <location>
        <begin position="25"/>
        <end position="48"/>
    </location>
</feature>
<proteinExistence type="predicted"/>